<keyword evidence="7 9" id="KW-0539">Nucleus</keyword>
<keyword evidence="13" id="KW-1185">Reference proteome</keyword>
<keyword evidence="8 9" id="KW-0687">Ribonucleoprotein</keyword>
<dbReference type="Gene3D" id="2.30.30.100">
    <property type="match status" value="1"/>
</dbReference>
<feature type="compositionally biased region" description="Gly residues" evidence="10">
    <location>
        <begin position="75"/>
        <end position="113"/>
    </location>
</feature>
<evidence type="ECO:0000313" key="12">
    <source>
        <dbReference type="EMBL" id="SNX81988.1"/>
    </source>
</evidence>
<dbReference type="InterPro" id="IPR027141">
    <property type="entry name" value="LSm4/Sm_D1/D3"/>
</dbReference>
<protein>
    <recommendedName>
        <fullName evidence="9">LSM complex subunit LSM4</fullName>
    </recommendedName>
</protein>
<dbReference type="GO" id="GO:0003723">
    <property type="term" value="F:RNA binding"/>
    <property type="evidence" value="ECO:0007669"/>
    <property type="project" value="UniProtKB-KW"/>
</dbReference>
<feature type="compositionally biased region" description="Basic residues" evidence="10">
    <location>
        <begin position="122"/>
        <end position="132"/>
    </location>
</feature>
<keyword evidence="5 9" id="KW-0694">RNA-binding</keyword>
<evidence type="ECO:0000256" key="8">
    <source>
        <dbReference type="ARBA" id="ARBA00023274"/>
    </source>
</evidence>
<evidence type="ECO:0000256" key="9">
    <source>
        <dbReference type="RuleBase" id="RU365049"/>
    </source>
</evidence>
<evidence type="ECO:0000256" key="4">
    <source>
        <dbReference type="ARBA" id="ARBA00022728"/>
    </source>
</evidence>
<dbReference type="InterPro" id="IPR010920">
    <property type="entry name" value="LSM_dom_sf"/>
</dbReference>
<evidence type="ECO:0000256" key="6">
    <source>
        <dbReference type="ARBA" id="ARBA00023187"/>
    </source>
</evidence>
<dbReference type="SMART" id="SM00651">
    <property type="entry name" value="Sm"/>
    <property type="match status" value="1"/>
</dbReference>
<comment type="function">
    <text evidence="9">Binds specifically to the 3'-terminal U-tract of U6 snRNA.</text>
</comment>
<evidence type="ECO:0000256" key="1">
    <source>
        <dbReference type="ARBA" id="ARBA00004123"/>
    </source>
</evidence>
<keyword evidence="6 9" id="KW-0508">mRNA splicing</keyword>
<reference evidence="12" key="1">
    <citation type="submission" date="2023-10" db="EMBL/GenBank/DDBJ databases">
        <authorList>
            <person name="Guldener U."/>
        </authorList>
    </citation>
    <scope>NUCLEOTIDE SEQUENCE</scope>
    <source>
        <strain evidence="12">Mp4</strain>
    </source>
</reference>
<dbReference type="InterPro" id="IPR001163">
    <property type="entry name" value="Sm_dom_euk/arc"/>
</dbReference>
<evidence type="ECO:0000259" key="11">
    <source>
        <dbReference type="PROSITE" id="PS52002"/>
    </source>
</evidence>
<name>A0AAJ5C2X6_9BASI</name>
<comment type="subunit">
    <text evidence="9">LSm subunits form a heteromer with a doughnut shape.</text>
</comment>
<evidence type="ECO:0000256" key="7">
    <source>
        <dbReference type="ARBA" id="ARBA00023242"/>
    </source>
</evidence>
<evidence type="ECO:0000256" key="2">
    <source>
        <dbReference type="ARBA" id="ARBA00006850"/>
    </source>
</evidence>
<feature type="region of interest" description="Disordered" evidence="10">
    <location>
        <begin position="67"/>
        <end position="132"/>
    </location>
</feature>
<evidence type="ECO:0000313" key="13">
    <source>
        <dbReference type="Proteomes" id="UP001294444"/>
    </source>
</evidence>
<dbReference type="AlphaFoldDB" id="A0AAJ5C2X6"/>
<accession>A0AAJ5C2X6</accession>
<dbReference type="PROSITE" id="PS52002">
    <property type="entry name" value="SM"/>
    <property type="match status" value="1"/>
</dbReference>
<comment type="subcellular location">
    <subcellularLocation>
        <location evidence="1 9">Nucleus</location>
    </subcellularLocation>
</comment>
<keyword evidence="3 9" id="KW-0507">mRNA processing</keyword>
<comment type="caution">
    <text evidence="12">The sequence shown here is derived from an EMBL/GenBank/DDBJ whole genome shotgun (WGS) entry which is preliminary data.</text>
</comment>
<gene>
    <name evidence="9" type="primary">LSM4</name>
    <name evidence="12" type="ORF">MEPE_00693</name>
</gene>
<dbReference type="InterPro" id="IPR047575">
    <property type="entry name" value="Sm"/>
</dbReference>
<dbReference type="Pfam" id="PF01423">
    <property type="entry name" value="LSM"/>
    <property type="match status" value="1"/>
</dbReference>
<evidence type="ECO:0000256" key="5">
    <source>
        <dbReference type="ARBA" id="ARBA00022884"/>
    </source>
</evidence>
<evidence type="ECO:0000256" key="10">
    <source>
        <dbReference type="SAM" id="MobiDB-lite"/>
    </source>
</evidence>
<organism evidence="12 13">
    <name type="scientific">Melanopsichium pennsylvanicum</name>
    <dbReference type="NCBI Taxonomy" id="63383"/>
    <lineage>
        <taxon>Eukaryota</taxon>
        <taxon>Fungi</taxon>
        <taxon>Dikarya</taxon>
        <taxon>Basidiomycota</taxon>
        <taxon>Ustilaginomycotina</taxon>
        <taxon>Ustilaginomycetes</taxon>
        <taxon>Ustilaginales</taxon>
        <taxon>Ustilaginaceae</taxon>
        <taxon>Melanopsichium</taxon>
    </lineage>
</organism>
<dbReference type="CDD" id="cd01723">
    <property type="entry name" value="LSm4"/>
    <property type="match status" value="1"/>
</dbReference>
<dbReference type="PANTHER" id="PTHR23338">
    <property type="entry name" value="SMALL NUCLEAR RIBONUCLEOPROTEIN SM"/>
    <property type="match status" value="1"/>
</dbReference>
<dbReference type="GO" id="GO:0000398">
    <property type="term" value="P:mRNA splicing, via spliceosome"/>
    <property type="evidence" value="ECO:0007669"/>
    <property type="project" value="InterPro"/>
</dbReference>
<feature type="domain" description="Sm" evidence="11">
    <location>
        <begin position="2"/>
        <end position="75"/>
    </location>
</feature>
<comment type="similarity">
    <text evidence="2 9">Belongs to the snRNP Sm proteins family.</text>
</comment>
<dbReference type="EMBL" id="OAPG01000001">
    <property type="protein sequence ID" value="SNX81988.1"/>
    <property type="molecule type" value="Genomic_DNA"/>
</dbReference>
<dbReference type="GO" id="GO:0000956">
    <property type="term" value="P:nuclear-transcribed mRNA catabolic process"/>
    <property type="evidence" value="ECO:0007669"/>
    <property type="project" value="UniProtKB-UniRule"/>
</dbReference>
<dbReference type="GO" id="GO:0005681">
    <property type="term" value="C:spliceosomal complex"/>
    <property type="evidence" value="ECO:0007669"/>
    <property type="project" value="UniProtKB-UniRule"/>
</dbReference>
<evidence type="ECO:0000256" key="3">
    <source>
        <dbReference type="ARBA" id="ARBA00022664"/>
    </source>
</evidence>
<dbReference type="InterPro" id="IPR034101">
    <property type="entry name" value="Lsm4"/>
</dbReference>
<proteinExistence type="inferred from homology"/>
<dbReference type="GO" id="GO:0097525">
    <property type="term" value="C:spliceosomal snRNP complex"/>
    <property type="evidence" value="ECO:0007669"/>
    <property type="project" value="UniProtKB-ARBA"/>
</dbReference>
<dbReference type="SUPFAM" id="SSF50182">
    <property type="entry name" value="Sm-like ribonucleoproteins"/>
    <property type="match status" value="1"/>
</dbReference>
<keyword evidence="4 9" id="KW-0747">Spliceosome</keyword>
<sequence length="132" mass="13972">MLPLSLLNAAQNKPMLVELKNGSTFNGHLVACDNFMNLTLREVYETSASGEQFWKQKECYIRGSTEEVARKQRQQGGGGLSGGVSLGHNRGGGGGHAHGGRGGYQNRGGGRGGHNTEQRGGRGGHRGRGRGQ</sequence>
<dbReference type="Proteomes" id="UP001294444">
    <property type="component" value="Unassembled WGS sequence"/>
</dbReference>